<dbReference type="InterPro" id="IPR029016">
    <property type="entry name" value="GAF-like_dom_sf"/>
</dbReference>
<dbReference type="Proteomes" id="UP001183615">
    <property type="component" value="Unassembled WGS sequence"/>
</dbReference>
<dbReference type="InterPro" id="IPR005471">
    <property type="entry name" value="Tscrpt_reg_IclR_N"/>
</dbReference>
<dbReference type="SUPFAM" id="SSF55781">
    <property type="entry name" value="GAF domain-like"/>
    <property type="match status" value="1"/>
</dbReference>
<dbReference type="InterPro" id="IPR036388">
    <property type="entry name" value="WH-like_DNA-bd_sf"/>
</dbReference>
<evidence type="ECO:0000313" key="4">
    <source>
        <dbReference type="EMBL" id="MDT0443772.1"/>
    </source>
</evidence>
<dbReference type="PANTHER" id="PTHR30136">
    <property type="entry name" value="HELIX-TURN-HELIX TRANSCRIPTIONAL REGULATOR, ICLR FAMILY"/>
    <property type="match status" value="1"/>
</dbReference>
<evidence type="ECO:0000256" key="1">
    <source>
        <dbReference type="ARBA" id="ARBA00023015"/>
    </source>
</evidence>
<dbReference type="PROSITE" id="PS51077">
    <property type="entry name" value="HTH_ICLR"/>
    <property type="match status" value="1"/>
</dbReference>
<reference evidence="5" key="1">
    <citation type="submission" date="2023-07" db="EMBL/GenBank/DDBJ databases">
        <title>30 novel species of actinomycetes from the DSMZ collection.</title>
        <authorList>
            <person name="Nouioui I."/>
        </authorList>
    </citation>
    <scope>NUCLEOTIDE SEQUENCE [LARGE SCALE GENOMIC DNA]</scope>
    <source>
        <strain evidence="5">DSM 41886</strain>
    </source>
</reference>
<evidence type="ECO:0000259" key="3">
    <source>
        <dbReference type="PROSITE" id="PS51077"/>
    </source>
</evidence>
<gene>
    <name evidence="4" type="ORF">RM779_14410</name>
</gene>
<dbReference type="PANTHER" id="PTHR30136:SF35">
    <property type="entry name" value="HTH-TYPE TRANSCRIPTIONAL REGULATOR RV1719"/>
    <property type="match status" value="1"/>
</dbReference>
<keyword evidence="5" id="KW-1185">Reference proteome</keyword>
<evidence type="ECO:0000313" key="5">
    <source>
        <dbReference type="Proteomes" id="UP001183615"/>
    </source>
</evidence>
<dbReference type="InterPro" id="IPR050707">
    <property type="entry name" value="HTH_MetabolicPath_Reg"/>
</dbReference>
<dbReference type="Gene3D" id="1.10.10.10">
    <property type="entry name" value="Winged helix-like DNA-binding domain superfamily/Winged helix DNA-binding domain"/>
    <property type="match status" value="1"/>
</dbReference>
<accession>A0ABU2S481</accession>
<dbReference type="EMBL" id="JAVREV010000007">
    <property type="protein sequence ID" value="MDT0443772.1"/>
    <property type="molecule type" value="Genomic_DNA"/>
</dbReference>
<organism evidence="4 5">
    <name type="scientific">Streptomyces johnsoniae</name>
    <dbReference type="NCBI Taxonomy" id="3075532"/>
    <lineage>
        <taxon>Bacteria</taxon>
        <taxon>Bacillati</taxon>
        <taxon>Actinomycetota</taxon>
        <taxon>Actinomycetes</taxon>
        <taxon>Kitasatosporales</taxon>
        <taxon>Streptomycetaceae</taxon>
        <taxon>Streptomyces</taxon>
    </lineage>
</organism>
<name>A0ABU2S481_9ACTN</name>
<dbReference type="SUPFAM" id="SSF46785">
    <property type="entry name" value="Winged helix' DNA-binding domain"/>
    <property type="match status" value="1"/>
</dbReference>
<protein>
    <submittedName>
        <fullName evidence="4">Helix-turn-helix domain-containing protein</fullName>
    </submittedName>
</protein>
<proteinExistence type="predicted"/>
<evidence type="ECO:0000256" key="2">
    <source>
        <dbReference type="ARBA" id="ARBA00023163"/>
    </source>
</evidence>
<keyword evidence="1" id="KW-0805">Transcription regulation</keyword>
<dbReference type="SMART" id="SM00346">
    <property type="entry name" value="HTH_ICLR"/>
    <property type="match status" value="1"/>
</dbReference>
<dbReference type="InterPro" id="IPR036390">
    <property type="entry name" value="WH_DNA-bd_sf"/>
</dbReference>
<sequence>MPMPHSQMRMSVIPGAAAGRLSMLSRGLSILECFTPGESSLTLSEISRRTGLAKATVHRLIMELLVWGLLDRDGKDLCLGRRVAMLSDRVPEPTQLLHRILPHTPLIIARRKCPAFFTLLSNDRSLHFEAREGRRVQEDDVAFGGPLTVCVSAAAKVIAAFRTWVRQDGIRQDGIRRERVASLPYRGEAGLSEIVHRGYAISRTGRTVAVAVPISAPSGSVLGALSVAIPPGGAHRIAVVRELIGARKALSSVSVHSPTQESA</sequence>
<keyword evidence="2" id="KW-0804">Transcription</keyword>
<dbReference type="Gene3D" id="3.30.450.40">
    <property type="match status" value="1"/>
</dbReference>
<feature type="domain" description="HTH iclR-type" evidence="3">
    <location>
        <begin position="21"/>
        <end position="81"/>
    </location>
</feature>
<dbReference type="Pfam" id="PF09339">
    <property type="entry name" value="HTH_IclR"/>
    <property type="match status" value="1"/>
</dbReference>
<comment type="caution">
    <text evidence="4">The sequence shown here is derived from an EMBL/GenBank/DDBJ whole genome shotgun (WGS) entry which is preliminary data.</text>
</comment>